<dbReference type="InterPro" id="IPR023198">
    <property type="entry name" value="PGP-like_dom2"/>
</dbReference>
<dbReference type="InterPro" id="IPR050155">
    <property type="entry name" value="HAD-like_hydrolase_sf"/>
</dbReference>
<dbReference type="OrthoDB" id="9792518at2"/>
<dbReference type="InterPro" id="IPR041492">
    <property type="entry name" value="HAD_2"/>
</dbReference>
<accession>A0A0P6XVR1</accession>
<dbReference type="Gene3D" id="3.40.50.1000">
    <property type="entry name" value="HAD superfamily/HAD-like"/>
    <property type="match status" value="1"/>
</dbReference>
<comment type="caution">
    <text evidence="1">The sequence shown here is derived from an EMBL/GenBank/DDBJ whole genome shotgun (WGS) entry which is preliminary data.</text>
</comment>
<dbReference type="SFLD" id="SFLDG01129">
    <property type="entry name" value="C1.5:_HAD__Beta-PGM__Phosphata"/>
    <property type="match status" value="1"/>
</dbReference>
<dbReference type="Gene3D" id="1.10.150.240">
    <property type="entry name" value="Putative phosphatase, domain 2"/>
    <property type="match status" value="1"/>
</dbReference>
<dbReference type="GO" id="GO:0006281">
    <property type="term" value="P:DNA repair"/>
    <property type="evidence" value="ECO:0007669"/>
    <property type="project" value="TreeGrafter"/>
</dbReference>
<evidence type="ECO:0008006" key="3">
    <source>
        <dbReference type="Google" id="ProtNLM"/>
    </source>
</evidence>
<dbReference type="AlphaFoldDB" id="A0A0P6XVR1"/>
<dbReference type="PANTHER" id="PTHR43434:SF13">
    <property type="entry name" value="PHOSPHOGLYCOLATE PHOSPHATASE"/>
    <property type="match status" value="1"/>
</dbReference>
<sequence>MKYKLAIFDFDGTLANSFPFILSILDSLADQYHIQRVNADDLRELRKLHTRQVIEHFNFPMWKLPIIGRNVNRQMSENIHEVQLFEGIDVVLKDLAELGIILVVVSSNSYENVVRVLGRETSSLFSHFECGSSIFGKKGRFKRVLRKFKIDPSEVISIGDEIRDLEASQKAKIPFGAVTWGYTDPDAFASLQPNHLFKSVNDIRAVLTGL</sequence>
<reference evidence="1 2" key="1">
    <citation type="submission" date="2015-07" db="EMBL/GenBank/DDBJ databases">
        <title>Genome sequence of Leptolinea tardivitalis DSM 16556.</title>
        <authorList>
            <person name="Hemp J."/>
            <person name="Ward L.M."/>
            <person name="Pace L.A."/>
            <person name="Fischer W.W."/>
        </authorList>
    </citation>
    <scope>NUCLEOTIDE SEQUENCE [LARGE SCALE GENOMIC DNA]</scope>
    <source>
        <strain evidence="1 2">YMTK-2</strain>
    </source>
</reference>
<dbReference type="RefSeq" id="WP_062421876.1">
    <property type="nucleotide sequence ID" value="NZ_BBYA01000009.1"/>
</dbReference>
<gene>
    <name evidence="1" type="ORF">ADM99_04385</name>
</gene>
<dbReference type="GO" id="GO:0008967">
    <property type="term" value="F:phosphoglycolate phosphatase activity"/>
    <property type="evidence" value="ECO:0007669"/>
    <property type="project" value="TreeGrafter"/>
</dbReference>
<dbReference type="SUPFAM" id="SSF56784">
    <property type="entry name" value="HAD-like"/>
    <property type="match status" value="1"/>
</dbReference>
<dbReference type="InterPro" id="IPR023214">
    <property type="entry name" value="HAD_sf"/>
</dbReference>
<dbReference type="STRING" id="229920.ADM99_04385"/>
<proteinExistence type="predicted"/>
<evidence type="ECO:0000313" key="2">
    <source>
        <dbReference type="Proteomes" id="UP000050430"/>
    </source>
</evidence>
<keyword evidence="2" id="KW-1185">Reference proteome</keyword>
<dbReference type="PANTHER" id="PTHR43434">
    <property type="entry name" value="PHOSPHOGLYCOLATE PHOSPHATASE"/>
    <property type="match status" value="1"/>
</dbReference>
<dbReference type="GO" id="GO:0005829">
    <property type="term" value="C:cytosol"/>
    <property type="evidence" value="ECO:0007669"/>
    <property type="project" value="TreeGrafter"/>
</dbReference>
<dbReference type="Pfam" id="PF13419">
    <property type="entry name" value="HAD_2"/>
    <property type="match status" value="1"/>
</dbReference>
<dbReference type="EMBL" id="LGCK01000006">
    <property type="protein sequence ID" value="KPL73438.1"/>
    <property type="molecule type" value="Genomic_DNA"/>
</dbReference>
<dbReference type="InterPro" id="IPR036412">
    <property type="entry name" value="HAD-like_sf"/>
</dbReference>
<dbReference type="Proteomes" id="UP000050430">
    <property type="component" value="Unassembled WGS sequence"/>
</dbReference>
<name>A0A0P6XVR1_9CHLR</name>
<dbReference type="SFLD" id="SFLDS00003">
    <property type="entry name" value="Haloacid_Dehalogenase"/>
    <property type="match status" value="1"/>
</dbReference>
<protein>
    <recommendedName>
        <fullName evidence="3">HAD family hydrolase</fullName>
    </recommendedName>
</protein>
<evidence type="ECO:0000313" key="1">
    <source>
        <dbReference type="EMBL" id="KPL73438.1"/>
    </source>
</evidence>
<organism evidence="1 2">
    <name type="scientific">Leptolinea tardivitalis</name>
    <dbReference type="NCBI Taxonomy" id="229920"/>
    <lineage>
        <taxon>Bacteria</taxon>
        <taxon>Bacillati</taxon>
        <taxon>Chloroflexota</taxon>
        <taxon>Anaerolineae</taxon>
        <taxon>Anaerolineales</taxon>
        <taxon>Anaerolineaceae</taxon>
        <taxon>Leptolinea</taxon>
    </lineage>
</organism>